<accession>A0A422QQH7</accession>
<dbReference type="Proteomes" id="UP000283254">
    <property type="component" value="Unassembled WGS sequence"/>
</dbReference>
<dbReference type="InterPro" id="IPR018769">
    <property type="entry name" value="VgrG2_DUF2345"/>
</dbReference>
<dbReference type="Pfam" id="PF05954">
    <property type="entry name" value="Phage_GPD"/>
    <property type="match status" value="1"/>
</dbReference>
<dbReference type="OrthoDB" id="1907165at2"/>
<dbReference type="Gene3D" id="3.55.50.10">
    <property type="entry name" value="Baseplate protein-like domains"/>
    <property type="match status" value="1"/>
</dbReference>
<sequence length="935" mass="99815">MPKPAEVALASLVRFTQDTRLLALHTPVGPGLLAECVRGEEAISAGFRFRIDALSTDSHLSLRSLLGQPVLLQLLTAESHCSHRAFHGYVTAAELAGSDGGFARYLLTVEPWTAFMGVGRDSKVFQGMDVIEILETVFRGYQGKGRLDPAWRIEVIERGVYPKRSLTTQYQESDLAFIERLMLEEGLFYYFEHEGNPGSQSYGMHTMVIGDHNGVFRRNRQAVAEFTRPGAVMKADSIDRWRTEAKSHTNSIDLDTWDYRAARTRPVNADEWNAEGPPLRSRDMPGVYAYASRAQGNRLAEVQLQALQARRVVHVCAGTVRTLMAGTTFTLRSHALFDREKGDEARTFLVTRVVHLMHNNLPAELIGEITDLLGPGPTACALLAERDLQTAGAQKVERPLYRNCVEAILASIPYRTSNKNGFGQLLHPCPTVQGQQTAIVVGPPGSVVHTDRDQRIKVQFHWQRGMASHSRLEHPSPDGHTGAPGNDMAGTWVRVVAPVAGGNWGATFVPRVGQEVLIDFLDGDIDRPVAIASLYNGRGQQDAQHNQVHCGGGAATGNAAPWFAGEEGGHAHPAILSGFKSQAMRGSQLGTDAYSQLVFDDSPGQSGLGLQRHQRAHDGMAELNLGHLRHRAANQRLETVGAGAELKTAHAAALRAGDGLLLAAGMQDGARDQLSSAASGQVEQCCQLQQDLAKRARDHQAVLSGEPSQDALPALAAMRETSKSLAGTATGRSGSAGEDPSRATAYGEALLQLWSPAGIVAVTPANVIFAAEQTGALTAGGDVGIVAQDGISVMAAAGISLFSYGKADDKARPLQETGMKFHAASGRLSVQSQSGASRFVADKSVTVASITKSVTARAPNKHVLLTAQGACIRLEGGNIEVHAPGKVEFKAGKKELGGPQKASSEVKLPQPGELKLCEMRAAGAATAGDGMVPVS</sequence>
<dbReference type="InterPro" id="IPR006533">
    <property type="entry name" value="T6SS_Vgr_RhsGE"/>
</dbReference>
<dbReference type="Pfam" id="PF10106">
    <property type="entry name" value="DUF2345"/>
    <property type="match status" value="1"/>
</dbReference>
<dbReference type="SUPFAM" id="SSF69279">
    <property type="entry name" value="Phage tail proteins"/>
    <property type="match status" value="2"/>
</dbReference>
<keyword evidence="6" id="KW-1185">Reference proteome</keyword>
<dbReference type="InterPro" id="IPR037026">
    <property type="entry name" value="Vgr_OB-fold_dom_sf"/>
</dbReference>
<dbReference type="EMBL" id="JSAB01000031">
    <property type="protein sequence ID" value="RNF32062.1"/>
    <property type="molecule type" value="Genomic_DNA"/>
</dbReference>
<dbReference type="NCBIfam" id="TIGR03361">
    <property type="entry name" value="VI_Rhs_Vgr"/>
    <property type="match status" value="1"/>
</dbReference>
<feature type="domain" description="Gp5/Type VI secretion system Vgr protein OB-fold" evidence="2">
    <location>
        <begin position="489"/>
        <end position="535"/>
    </location>
</feature>
<dbReference type="Gene3D" id="4.10.220.110">
    <property type="match status" value="1"/>
</dbReference>
<comment type="similarity">
    <text evidence="1">Belongs to the VgrG protein family.</text>
</comment>
<dbReference type="RefSeq" id="WP_123068225.1">
    <property type="nucleotide sequence ID" value="NZ_JSAB01000031.1"/>
</dbReference>
<protein>
    <submittedName>
        <fullName evidence="5">Type VI secretion protein</fullName>
    </submittedName>
</protein>
<comment type="caution">
    <text evidence="5">The sequence shown here is derived from an EMBL/GenBank/DDBJ whole genome shotgun (WGS) entry which is preliminary data.</text>
</comment>
<evidence type="ECO:0000259" key="2">
    <source>
        <dbReference type="Pfam" id="PF04717"/>
    </source>
</evidence>
<gene>
    <name evidence="5" type="ORF">NM04_03855</name>
</gene>
<dbReference type="Gene3D" id="2.30.110.50">
    <property type="match status" value="1"/>
</dbReference>
<evidence type="ECO:0000259" key="4">
    <source>
        <dbReference type="Pfam" id="PF13296"/>
    </source>
</evidence>
<dbReference type="Pfam" id="PF04717">
    <property type="entry name" value="Phage_base_V"/>
    <property type="match status" value="1"/>
</dbReference>
<dbReference type="Pfam" id="PF13296">
    <property type="entry name" value="T6SS_Vgr"/>
    <property type="match status" value="1"/>
</dbReference>
<dbReference type="SUPFAM" id="SSF69255">
    <property type="entry name" value="gp5 N-terminal domain-like"/>
    <property type="match status" value="1"/>
</dbReference>
<feature type="domain" description="Putative type VI secretion system Rhs element associated Vgr" evidence="4">
    <location>
        <begin position="589"/>
        <end position="696"/>
    </location>
</feature>
<reference evidence="5" key="1">
    <citation type="submission" date="2014-10" db="EMBL/GenBank/DDBJ databases">
        <title>Massilia sp. genome.</title>
        <authorList>
            <person name="Xu B."/>
            <person name="Dai L."/>
            <person name="Huang Z."/>
        </authorList>
    </citation>
    <scope>NUCLEOTIDE SEQUENCE [LARGE SCALE GENOMIC DNA]</scope>
    <source>
        <strain evidence="5">CFS-1</strain>
    </source>
</reference>
<evidence type="ECO:0000313" key="6">
    <source>
        <dbReference type="Proteomes" id="UP000283254"/>
    </source>
</evidence>
<dbReference type="NCBIfam" id="TIGR01646">
    <property type="entry name" value="vgr_GE"/>
    <property type="match status" value="1"/>
</dbReference>
<proteinExistence type="inferred from homology"/>
<organism evidence="5 6">
    <name type="scientific">Massilia aurea</name>
    <dbReference type="NCBI Taxonomy" id="373040"/>
    <lineage>
        <taxon>Bacteria</taxon>
        <taxon>Pseudomonadati</taxon>
        <taxon>Pseudomonadota</taxon>
        <taxon>Betaproteobacteria</taxon>
        <taxon>Burkholderiales</taxon>
        <taxon>Oxalobacteraceae</taxon>
        <taxon>Telluria group</taxon>
        <taxon>Massilia</taxon>
    </lineage>
</organism>
<evidence type="ECO:0000313" key="5">
    <source>
        <dbReference type="EMBL" id="RNF32062.1"/>
    </source>
</evidence>
<evidence type="ECO:0000259" key="3">
    <source>
        <dbReference type="Pfam" id="PF10106"/>
    </source>
</evidence>
<feature type="domain" description="DUF2345" evidence="3">
    <location>
        <begin position="742"/>
        <end position="900"/>
    </location>
</feature>
<dbReference type="InterPro" id="IPR028244">
    <property type="entry name" value="T6SS_Rhs_Vgr_dom"/>
</dbReference>
<evidence type="ECO:0000256" key="1">
    <source>
        <dbReference type="ARBA" id="ARBA00005558"/>
    </source>
</evidence>
<dbReference type="AlphaFoldDB" id="A0A422QQH7"/>
<dbReference type="InterPro" id="IPR006531">
    <property type="entry name" value="Gp5/Vgr_OB"/>
</dbReference>
<dbReference type="Gene3D" id="2.40.50.230">
    <property type="entry name" value="Gp5 N-terminal domain"/>
    <property type="match status" value="1"/>
</dbReference>
<name>A0A422QQH7_9BURK</name>
<dbReference type="InterPro" id="IPR017847">
    <property type="entry name" value="T6SS_RhsGE_Vgr_subset"/>
</dbReference>